<evidence type="ECO:0000313" key="3">
    <source>
        <dbReference type="EMBL" id="PWC27412.1"/>
    </source>
</evidence>
<protein>
    <submittedName>
        <fullName evidence="2">IS5/IS1182 family transposase</fullName>
    </submittedName>
</protein>
<dbReference type="AlphaFoldDB" id="A0A2U1UXC8"/>
<evidence type="ECO:0000313" key="1">
    <source>
        <dbReference type="EMBL" id="PWC26279.1"/>
    </source>
</evidence>
<reference evidence="4" key="2">
    <citation type="submission" date="2017-10" db="EMBL/GenBank/DDBJ databases">
        <authorList>
            <person name="Toshchakov S.V."/>
            <person name="Goeva M.A."/>
        </authorList>
    </citation>
    <scope>NUCLEOTIDE SEQUENCE [LARGE SCALE GENOMIC DNA]</scope>
    <source>
        <strain evidence="4">JR1/69-1-13</strain>
    </source>
</reference>
<name>A0A2U1UXC8_9PROT</name>
<dbReference type="Proteomes" id="UP000245048">
    <property type="component" value="Unassembled WGS sequence"/>
</dbReference>
<evidence type="ECO:0000313" key="2">
    <source>
        <dbReference type="EMBL" id="PWC26329.1"/>
    </source>
</evidence>
<evidence type="ECO:0000313" key="4">
    <source>
        <dbReference type="Proteomes" id="UP000245048"/>
    </source>
</evidence>
<dbReference type="EMBL" id="PDOA01000092">
    <property type="protein sequence ID" value="PWC26279.1"/>
    <property type="molecule type" value="Genomic_DNA"/>
</dbReference>
<organism evidence="2 4">
    <name type="scientific">Teichococcus aestuarii</name>
    <dbReference type="NCBI Taxonomy" id="568898"/>
    <lineage>
        <taxon>Bacteria</taxon>
        <taxon>Pseudomonadati</taxon>
        <taxon>Pseudomonadota</taxon>
        <taxon>Alphaproteobacteria</taxon>
        <taxon>Acetobacterales</taxon>
        <taxon>Roseomonadaceae</taxon>
        <taxon>Roseomonas</taxon>
    </lineage>
</organism>
<keyword evidence="4" id="KW-1185">Reference proteome</keyword>
<reference evidence="2" key="1">
    <citation type="submission" date="2017-10" db="EMBL/GenBank/DDBJ databases">
        <authorList>
            <person name="Banno H."/>
            <person name="Chua N.-H."/>
        </authorList>
    </citation>
    <scope>NUCLEOTIDE SEQUENCE [LARGE SCALE GENOMIC DNA]</scope>
    <source>
        <strain evidence="2">JR1/69-1-13</strain>
    </source>
</reference>
<comment type="caution">
    <text evidence="2">The sequence shown here is derived from an EMBL/GenBank/DDBJ whole genome shotgun (WGS) entry which is preliminary data.</text>
</comment>
<gene>
    <name evidence="3" type="ORF">CR165_18390</name>
    <name evidence="2" type="ORF">CR165_23825</name>
    <name evidence="1" type="ORF">CR165_24175</name>
</gene>
<feature type="non-terminal residue" evidence="2">
    <location>
        <position position="1"/>
    </location>
</feature>
<sequence>FRRLVKDYERYASTLANLHLVAFTCIMLKQAAQLAAGP</sequence>
<dbReference type="EMBL" id="PDOA01000015">
    <property type="protein sequence ID" value="PWC27412.1"/>
    <property type="molecule type" value="Genomic_DNA"/>
</dbReference>
<proteinExistence type="predicted"/>
<dbReference type="EMBL" id="PDOA01000053">
    <property type="protein sequence ID" value="PWC26329.1"/>
    <property type="molecule type" value="Genomic_DNA"/>
</dbReference>
<accession>A0A2U1UXC8</accession>